<feature type="domain" description="POTRA" evidence="11">
    <location>
        <begin position="93"/>
        <end position="161"/>
    </location>
</feature>
<comment type="similarity">
    <text evidence="9">Belongs to the FtsQ/DivIB family. FtsQ subfamily.</text>
</comment>
<dbReference type="GO" id="GO:0090529">
    <property type="term" value="P:cell septum assembly"/>
    <property type="evidence" value="ECO:0007669"/>
    <property type="project" value="InterPro"/>
</dbReference>
<keyword evidence="6 9" id="KW-1133">Transmembrane helix</keyword>
<sequence length="326" mass="35457">MSATTIKRGGKGVRRATAAKGKARAVRGAKAKTGGILGWMLGSLGVSESGLQRFFMGAIVVVGGALLLALAIWMELPAAIQQRFGNLADDAGFTVRKVEVRGVDRMDREEIYQRAIAAQQVPMPLMDVSSLREDLVQLPWVADARVSRQLPDTLVIDIVERRPHAVLKEGEDYTLIDSSGHRLEPVKKGEAGKMLVLSGDGAADQAAQLGELLDEAPSLKGSVRAAEWIGHRRWNLTFSTDQVVALPEGFEEASDALIAFGRMDVQNELLGGKVAVFDMRADDRIYMRVPGRAKEIAEAEAERKRLEREAERAAAARDSNSRETEG</sequence>
<dbReference type="InterPro" id="IPR013685">
    <property type="entry name" value="POTRA_FtsQ_type"/>
</dbReference>
<reference evidence="12" key="2">
    <citation type="submission" date="2020-09" db="EMBL/GenBank/DDBJ databases">
        <authorList>
            <person name="Sun Q."/>
            <person name="Zhou Y."/>
        </authorList>
    </citation>
    <scope>NUCLEOTIDE SEQUENCE</scope>
    <source>
        <strain evidence="12">CGMCC 1.15360</strain>
    </source>
</reference>
<evidence type="ECO:0000256" key="3">
    <source>
        <dbReference type="ARBA" id="ARBA00022519"/>
    </source>
</evidence>
<evidence type="ECO:0000313" key="13">
    <source>
        <dbReference type="Proteomes" id="UP000612349"/>
    </source>
</evidence>
<evidence type="ECO:0000256" key="8">
    <source>
        <dbReference type="ARBA" id="ARBA00023306"/>
    </source>
</evidence>
<evidence type="ECO:0000256" key="1">
    <source>
        <dbReference type="ARBA" id="ARBA00004370"/>
    </source>
</evidence>
<dbReference type="Gene3D" id="3.10.20.310">
    <property type="entry name" value="membrane protein fhac"/>
    <property type="match status" value="1"/>
</dbReference>
<dbReference type="Proteomes" id="UP000612349">
    <property type="component" value="Unassembled WGS sequence"/>
</dbReference>
<dbReference type="Pfam" id="PF08478">
    <property type="entry name" value="POTRA_1"/>
    <property type="match status" value="1"/>
</dbReference>
<organism evidence="12 13">
    <name type="scientific">Croceicoccus mobilis</name>
    <dbReference type="NCBI Taxonomy" id="1703339"/>
    <lineage>
        <taxon>Bacteria</taxon>
        <taxon>Pseudomonadati</taxon>
        <taxon>Pseudomonadota</taxon>
        <taxon>Alphaproteobacteria</taxon>
        <taxon>Sphingomonadales</taxon>
        <taxon>Erythrobacteraceae</taxon>
        <taxon>Croceicoccus</taxon>
    </lineage>
</organism>
<evidence type="ECO:0000313" key="12">
    <source>
        <dbReference type="EMBL" id="GGD55789.1"/>
    </source>
</evidence>
<dbReference type="GO" id="GO:0005886">
    <property type="term" value="C:plasma membrane"/>
    <property type="evidence" value="ECO:0007669"/>
    <property type="project" value="UniProtKB-SubCell"/>
</dbReference>
<evidence type="ECO:0000259" key="11">
    <source>
        <dbReference type="PROSITE" id="PS51779"/>
    </source>
</evidence>
<dbReference type="Pfam" id="PF03799">
    <property type="entry name" value="FtsQ_DivIB_C"/>
    <property type="match status" value="1"/>
</dbReference>
<keyword evidence="4 9" id="KW-0132">Cell division</keyword>
<dbReference type="InterPro" id="IPR026579">
    <property type="entry name" value="FtsQ"/>
</dbReference>
<dbReference type="PANTHER" id="PTHR35851">
    <property type="entry name" value="CELL DIVISION PROTEIN FTSQ"/>
    <property type="match status" value="1"/>
</dbReference>
<comment type="function">
    <text evidence="9">Essential cell division protein.</text>
</comment>
<evidence type="ECO:0000256" key="7">
    <source>
        <dbReference type="ARBA" id="ARBA00023136"/>
    </source>
</evidence>
<keyword evidence="2 9" id="KW-1003">Cell membrane</keyword>
<dbReference type="OrthoDB" id="9783091at2"/>
<protein>
    <recommendedName>
        <fullName evidence="9">Cell division protein FtsQ</fullName>
    </recommendedName>
</protein>
<accession>A0A917DNG0</accession>
<gene>
    <name evidence="9" type="primary">ftsQ</name>
    <name evidence="12" type="ORF">GCM10010990_01170</name>
</gene>
<feature type="region of interest" description="Disordered" evidence="10">
    <location>
        <begin position="305"/>
        <end position="326"/>
    </location>
</feature>
<comment type="subcellular location">
    <subcellularLocation>
        <location evidence="9">Cell inner membrane</location>
        <topology evidence="9">Single-pass type II membrane protein</topology>
    </subcellularLocation>
    <subcellularLocation>
        <location evidence="1">Membrane</location>
    </subcellularLocation>
    <text evidence="9">Localizes to the division septum.</text>
</comment>
<dbReference type="RefSeq" id="WP_066772347.1">
    <property type="nucleotide sequence ID" value="NZ_BMIP01000001.1"/>
</dbReference>
<keyword evidence="5 9" id="KW-0812">Transmembrane</keyword>
<comment type="caution">
    <text evidence="12">The sequence shown here is derived from an EMBL/GenBank/DDBJ whole genome shotgun (WGS) entry which is preliminary data.</text>
</comment>
<keyword evidence="8 9" id="KW-0131">Cell cycle</keyword>
<evidence type="ECO:0000256" key="5">
    <source>
        <dbReference type="ARBA" id="ARBA00022692"/>
    </source>
</evidence>
<dbReference type="GO" id="GO:0043093">
    <property type="term" value="P:FtsZ-dependent cytokinesis"/>
    <property type="evidence" value="ECO:0007669"/>
    <property type="project" value="UniProtKB-UniRule"/>
</dbReference>
<evidence type="ECO:0000256" key="10">
    <source>
        <dbReference type="SAM" id="MobiDB-lite"/>
    </source>
</evidence>
<dbReference type="AlphaFoldDB" id="A0A917DNG0"/>
<evidence type="ECO:0000256" key="4">
    <source>
        <dbReference type="ARBA" id="ARBA00022618"/>
    </source>
</evidence>
<dbReference type="GO" id="GO:0032153">
    <property type="term" value="C:cell division site"/>
    <property type="evidence" value="ECO:0007669"/>
    <property type="project" value="UniProtKB-UniRule"/>
</dbReference>
<dbReference type="InterPro" id="IPR005548">
    <property type="entry name" value="Cell_div_FtsQ/DivIB_C"/>
</dbReference>
<name>A0A917DNG0_9SPHN</name>
<keyword evidence="3 9" id="KW-0997">Cell inner membrane</keyword>
<dbReference type="HAMAP" id="MF_00911">
    <property type="entry name" value="FtsQ_subfam"/>
    <property type="match status" value="1"/>
</dbReference>
<dbReference type="PANTHER" id="PTHR35851:SF1">
    <property type="entry name" value="CELL DIVISION PROTEIN FTSQ"/>
    <property type="match status" value="1"/>
</dbReference>
<dbReference type="EMBL" id="BMIP01000001">
    <property type="protein sequence ID" value="GGD55789.1"/>
    <property type="molecule type" value="Genomic_DNA"/>
</dbReference>
<dbReference type="PROSITE" id="PS51779">
    <property type="entry name" value="POTRA"/>
    <property type="match status" value="1"/>
</dbReference>
<feature type="transmembrane region" description="Helical" evidence="9">
    <location>
        <begin position="54"/>
        <end position="74"/>
    </location>
</feature>
<reference evidence="12" key="1">
    <citation type="journal article" date="2014" name="Int. J. Syst. Evol. Microbiol.">
        <title>Complete genome sequence of Corynebacterium casei LMG S-19264T (=DSM 44701T), isolated from a smear-ripened cheese.</title>
        <authorList>
            <consortium name="US DOE Joint Genome Institute (JGI-PGF)"/>
            <person name="Walter F."/>
            <person name="Albersmeier A."/>
            <person name="Kalinowski J."/>
            <person name="Ruckert C."/>
        </authorList>
    </citation>
    <scope>NUCLEOTIDE SEQUENCE</scope>
    <source>
        <strain evidence="12">CGMCC 1.15360</strain>
    </source>
</reference>
<keyword evidence="13" id="KW-1185">Reference proteome</keyword>
<evidence type="ECO:0000256" key="9">
    <source>
        <dbReference type="HAMAP-Rule" id="MF_00911"/>
    </source>
</evidence>
<evidence type="ECO:0000256" key="6">
    <source>
        <dbReference type="ARBA" id="ARBA00022989"/>
    </source>
</evidence>
<evidence type="ECO:0000256" key="2">
    <source>
        <dbReference type="ARBA" id="ARBA00022475"/>
    </source>
</evidence>
<dbReference type="InterPro" id="IPR034746">
    <property type="entry name" value="POTRA"/>
</dbReference>
<keyword evidence="7 9" id="KW-0472">Membrane</keyword>
<proteinExistence type="inferred from homology"/>